<feature type="compositionally biased region" description="Polar residues" evidence="1">
    <location>
        <begin position="175"/>
        <end position="191"/>
    </location>
</feature>
<comment type="caution">
    <text evidence="3">The sequence shown here is derived from an EMBL/GenBank/DDBJ whole genome shotgun (WGS) entry which is preliminary data.</text>
</comment>
<dbReference type="PANTHER" id="PTHR46609">
    <property type="entry name" value="EXONUCLEASE, PHAGE-TYPE/RECB, C-TERMINAL DOMAIN-CONTAINING PROTEIN"/>
    <property type="match status" value="1"/>
</dbReference>
<evidence type="ECO:0000313" key="3">
    <source>
        <dbReference type="EMBL" id="RLW00621.1"/>
    </source>
</evidence>
<feature type="compositionally biased region" description="Low complexity" evidence="1">
    <location>
        <begin position="139"/>
        <end position="174"/>
    </location>
</feature>
<dbReference type="InterPro" id="IPR051703">
    <property type="entry name" value="NF-kappa-B_Signaling_Reg"/>
</dbReference>
<dbReference type="GO" id="GO:0006281">
    <property type="term" value="P:DNA repair"/>
    <property type="evidence" value="ECO:0007669"/>
    <property type="project" value="UniProtKB-ARBA"/>
</dbReference>
<dbReference type="Gene3D" id="3.90.320.10">
    <property type="match status" value="1"/>
</dbReference>
<feature type="region of interest" description="Disordered" evidence="1">
    <location>
        <begin position="112"/>
        <end position="252"/>
    </location>
</feature>
<evidence type="ECO:0000313" key="4">
    <source>
        <dbReference type="Proteomes" id="UP000276834"/>
    </source>
</evidence>
<name>A0A3L8SEU0_CHLGU</name>
<gene>
    <name evidence="3" type="ORF">DV515_00008649</name>
</gene>
<dbReference type="PANTHER" id="PTHR46609:SF8">
    <property type="entry name" value="YQAJ VIRAL RECOMBINASE DOMAIN-CONTAINING PROTEIN"/>
    <property type="match status" value="1"/>
</dbReference>
<dbReference type="InterPro" id="IPR019080">
    <property type="entry name" value="YqaJ_viral_recombinase"/>
</dbReference>
<dbReference type="STRING" id="44316.ENSEGOP00005006614"/>
<dbReference type="Proteomes" id="UP000276834">
    <property type="component" value="Unassembled WGS sequence"/>
</dbReference>
<dbReference type="InterPro" id="IPR011604">
    <property type="entry name" value="PDDEXK-like_dom_sf"/>
</dbReference>
<protein>
    <recommendedName>
        <fullName evidence="2">YqaJ viral recombinase domain-containing protein</fullName>
    </recommendedName>
</protein>
<dbReference type="CDD" id="cd22343">
    <property type="entry name" value="PDDEXK_lambda_exonuclease-like"/>
    <property type="match status" value="1"/>
</dbReference>
<dbReference type="InterPro" id="IPR011335">
    <property type="entry name" value="Restrct_endonuc-II-like"/>
</dbReference>
<sequence length="504" mass="54249">MEGLEAPVELSLTQTQATLWWLLDLFSAGENNRDPQPWGGPVRDLPTAVPEKPKLPGFEEPETLVPGGRALCGARRWGCAIAHTAARHGGRSTVAVSAPASRPSPERLLAVGRGASDQLGRSGLGGIPSAMGRPRKESAGTSSPRPATTASKTAPAAPLPSTSATRAKATAAGSQPRSTSAAKATTPTQGRGTKADSAQPRSTASRGARGDAGDKSRAPGRSSTTQKAPDAKGAASPARTDLYPQKKQPGADLSKACDQFLPAVKTKDILKVEKETRGQRENPKWYEWRENRITASVAPKIANSRFANSKTDEVPKSYLKEVVSSGSKVQTPAMSWGIRNEKVAVEAYKQKLQKGGKPVHVEDCGLFIHPEKNWLAASPDGIIKDPATGKDLGLLEVKCPYKHRNRTVREACKDKDFCLEVDGDSYALKKNHPYFTQVQCQLGTTGLQRADFVVYTNKETAVVPVEFDREFWGKTVPKLEKFYTEAVIPHLEQQAGSAVWAKEE</sequence>
<dbReference type="OrthoDB" id="6155932at2759"/>
<dbReference type="SUPFAM" id="SSF52980">
    <property type="entry name" value="Restriction endonuclease-like"/>
    <property type="match status" value="1"/>
</dbReference>
<dbReference type="Pfam" id="PF09588">
    <property type="entry name" value="YqaJ"/>
    <property type="match status" value="1"/>
</dbReference>
<proteinExistence type="predicted"/>
<dbReference type="AlphaFoldDB" id="A0A3L8SEU0"/>
<accession>A0A3L8SEU0</accession>
<organism evidence="3 4">
    <name type="scientific">Chloebia gouldiae</name>
    <name type="common">Gouldian finch</name>
    <name type="synonym">Erythrura gouldiae</name>
    <dbReference type="NCBI Taxonomy" id="44316"/>
    <lineage>
        <taxon>Eukaryota</taxon>
        <taxon>Metazoa</taxon>
        <taxon>Chordata</taxon>
        <taxon>Craniata</taxon>
        <taxon>Vertebrata</taxon>
        <taxon>Euteleostomi</taxon>
        <taxon>Archelosauria</taxon>
        <taxon>Archosauria</taxon>
        <taxon>Dinosauria</taxon>
        <taxon>Saurischia</taxon>
        <taxon>Theropoda</taxon>
        <taxon>Coelurosauria</taxon>
        <taxon>Aves</taxon>
        <taxon>Neognathae</taxon>
        <taxon>Neoaves</taxon>
        <taxon>Telluraves</taxon>
        <taxon>Australaves</taxon>
        <taxon>Passeriformes</taxon>
        <taxon>Passeroidea</taxon>
        <taxon>Passeridae</taxon>
        <taxon>Chloebia</taxon>
    </lineage>
</organism>
<evidence type="ECO:0000256" key="1">
    <source>
        <dbReference type="SAM" id="MobiDB-lite"/>
    </source>
</evidence>
<dbReference type="EMBL" id="QUSF01000026">
    <property type="protein sequence ID" value="RLW00621.1"/>
    <property type="molecule type" value="Genomic_DNA"/>
</dbReference>
<feature type="domain" description="YqaJ viral recombinase" evidence="2">
    <location>
        <begin position="284"/>
        <end position="447"/>
    </location>
</feature>
<keyword evidence="4" id="KW-1185">Reference proteome</keyword>
<reference evidence="3 4" key="1">
    <citation type="journal article" date="2018" name="Proc. R. Soc. B">
        <title>A non-coding region near Follistatin controls head colour polymorphism in the Gouldian finch.</title>
        <authorList>
            <person name="Toomey M.B."/>
            <person name="Marques C.I."/>
            <person name="Andrade P."/>
            <person name="Araujo P.M."/>
            <person name="Sabatino S."/>
            <person name="Gazda M.A."/>
            <person name="Afonso S."/>
            <person name="Lopes R.J."/>
            <person name="Corbo J.C."/>
            <person name="Carneiro M."/>
        </authorList>
    </citation>
    <scope>NUCLEOTIDE SEQUENCE [LARGE SCALE GENOMIC DNA]</scope>
    <source>
        <strain evidence="3">Red01</strain>
        <tissue evidence="3">Muscle</tissue>
    </source>
</reference>
<feature type="compositionally biased region" description="Basic and acidic residues" evidence="1">
    <location>
        <begin position="208"/>
        <end position="217"/>
    </location>
</feature>
<evidence type="ECO:0000259" key="2">
    <source>
        <dbReference type="Pfam" id="PF09588"/>
    </source>
</evidence>